<dbReference type="AlphaFoldDB" id="A0A0B0NME6"/>
<gene>
    <name evidence="1" type="ORF">F383_18076</name>
</gene>
<accession>A0A0B0NME6</accession>
<dbReference type="EMBL" id="KN400249">
    <property type="protein sequence ID" value="KHG13787.1"/>
    <property type="molecule type" value="Genomic_DNA"/>
</dbReference>
<reference evidence="2" key="1">
    <citation type="submission" date="2014-09" db="EMBL/GenBank/DDBJ databases">
        <authorList>
            <person name="Mudge J."/>
            <person name="Ramaraj T."/>
            <person name="Lindquist I.E."/>
            <person name="Bharti A.K."/>
            <person name="Sundararajan A."/>
            <person name="Cameron C.T."/>
            <person name="Woodward J.E."/>
            <person name="May G.D."/>
            <person name="Brubaker C."/>
            <person name="Broadhvest J."/>
            <person name="Wilkins T.A."/>
        </authorList>
    </citation>
    <scope>NUCLEOTIDE SEQUENCE</scope>
    <source>
        <strain evidence="2">cv. AKA8401</strain>
    </source>
</reference>
<organism evidence="1 2">
    <name type="scientific">Gossypium arboreum</name>
    <name type="common">Tree cotton</name>
    <name type="synonym">Gossypium nanking</name>
    <dbReference type="NCBI Taxonomy" id="29729"/>
    <lineage>
        <taxon>Eukaryota</taxon>
        <taxon>Viridiplantae</taxon>
        <taxon>Streptophyta</taxon>
        <taxon>Embryophyta</taxon>
        <taxon>Tracheophyta</taxon>
        <taxon>Spermatophyta</taxon>
        <taxon>Magnoliopsida</taxon>
        <taxon>eudicotyledons</taxon>
        <taxon>Gunneridae</taxon>
        <taxon>Pentapetalae</taxon>
        <taxon>rosids</taxon>
        <taxon>malvids</taxon>
        <taxon>Malvales</taxon>
        <taxon>Malvaceae</taxon>
        <taxon>Malvoideae</taxon>
        <taxon>Gossypium</taxon>
    </lineage>
</organism>
<keyword evidence="2" id="KW-1185">Reference proteome</keyword>
<proteinExistence type="predicted"/>
<evidence type="ECO:0000313" key="2">
    <source>
        <dbReference type="Proteomes" id="UP000032142"/>
    </source>
</evidence>
<name>A0A0B0NME6_GOSAR</name>
<evidence type="ECO:0000313" key="1">
    <source>
        <dbReference type="EMBL" id="KHG13787.1"/>
    </source>
</evidence>
<sequence>MHAKLRDLHVKFPKDGIVAGHDKELWARKNML</sequence>
<protein>
    <submittedName>
        <fullName evidence="1">Uncharacterized protein</fullName>
    </submittedName>
</protein>
<dbReference type="Proteomes" id="UP000032142">
    <property type="component" value="Unassembled WGS sequence"/>
</dbReference>